<feature type="transmembrane region" description="Helical" evidence="6">
    <location>
        <begin position="462"/>
        <end position="484"/>
    </location>
</feature>
<feature type="transmembrane region" description="Helical" evidence="6">
    <location>
        <begin position="218"/>
        <end position="239"/>
    </location>
</feature>
<evidence type="ECO:0000313" key="8">
    <source>
        <dbReference type="Proteomes" id="UP000722485"/>
    </source>
</evidence>
<evidence type="ECO:0008006" key="9">
    <source>
        <dbReference type="Google" id="ProtNLM"/>
    </source>
</evidence>
<gene>
    <name evidence="7" type="ORF">G7Z17_g4460</name>
</gene>
<dbReference type="InterPro" id="IPR002293">
    <property type="entry name" value="AA/rel_permease1"/>
</dbReference>
<evidence type="ECO:0000256" key="1">
    <source>
        <dbReference type="ARBA" id="ARBA00004141"/>
    </source>
</evidence>
<dbReference type="AlphaFoldDB" id="A0A9P5HEV5"/>
<evidence type="ECO:0000256" key="6">
    <source>
        <dbReference type="SAM" id="Phobius"/>
    </source>
</evidence>
<keyword evidence="3 6" id="KW-0812">Transmembrane</keyword>
<evidence type="ECO:0000256" key="4">
    <source>
        <dbReference type="ARBA" id="ARBA00022989"/>
    </source>
</evidence>
<comment type="subcellular location">
    <subcellularLocation>
        <location evidence="1">Membrane</location>
        <topology evidence="1">Multi-pass membrane protein</topology>
    </subcellularLocation>
</comment>
<keyword evidence="5 6" id="KW-0472">Membrane</keyword>
<feature type="transmembrane region" description="Helical" evidence="6">
    <location>
        <begin position="25"/>
        <end position="44"/>
    </location>
</feature>
<dbReference type="Pfam" id="PF13520">
    <property type="entry name" value="AA_permease_2"/>
    <property type="match status" value="1"/>
</dbReference>
<dbReference type="PANTHER" id="PTHR45649:SF14">
    <property type="entry name" value="GABA PERMEASE"/>
    <property type="match status" value="1"/>
</dbReference>
<accession>A0A9P5HEV5</accession>
<dbReference type="PIRSF" id="PIRSF006060">
    <property type="entry name" value="AA_transporter"/>
    <property type="match status" value="1"/>
</dbReference>
<proteinExistence type="predicted"/>
<evidence type="ECO:0000256" key="5">
    <source>
        <dbReference type="ARBA" id="ARBA00023136"/>
    </source>
</evidence>
<organism evidence="7 8">
    <name type="scientific">Cylindrodendrum hubeiense</name>
    <dbReference type="NCBI Taxonomy" id="595255"/>
    <lineage>
        <taxon>Eukaryota</taxon>
        <taxon>Fungi</taxon>
        <taxon>Dikarya</taxon>
        <taxon>Ascomycota</taxon>
        <taxon>Pezizomycotina</taxon>
        <taxon>Sordariomycetes</taxon>
        <taxon>Hypocreomycetidae</taxon>
        <taxon>Hypocreales</taxon>
        <taxon>Nectriaceae</taxon>
        <taxon>Cylindrodendrum</taxon>
    </lineage>
</organism>
<comment type="caution">
    <text evidence="7">The sequence shown here is derived from an EMBL/GenBank/DDBJ whole genome shotgun (WGS) entry which is preliminary data.</text>
</comment>
<feature type="transmembrane region" description="Helical" evidence="6">
    <location>
        <begin position="178"/>
        <end position="198"/>
    </location>
</feature>
<sequence>MTTINESNALDGHGADFRPQMRRSFNVWSLAFMACLTSTTWEAITSTMAQALSSGGSSSMVWGFFTAATGTMCIALALAEFSSMVPTAGGQYHYVAALSPPKYRRVLTWFAGWTTIWGWLLATLAGNFANSMQIQAAIILFVDGYDYQRWHTSLIVIALSTLYTLISLCNTKVLHYSNYFGMILHCAGYFITIAYLLVMVPEKRSAEWVFTDMTNLSGWSPGVGWSIGLMSSALSLIGWDSACHMAEEMEDAPKELPRTMFVAVGLTGVLTFPWVIALMFCMTDIEGVVNGPVGTISPLMQMIYNVSGGSLAPTVGISFLTLLMNVIASGPCCMAATSRIVWSFAREGGLPKCFGRLNGRAQVPLNALLLSWVVICALALIYIGNSTAFYGLSAGVTVVVYASYMMPIALYAIYGLEHCDMPQGPFTLGRWSRMVNITALAWCTYIVIFLCFPATTNITAETMNYASVILASCLFVPASLWLVYGGRLYGGVMDQIMEGLGNILEGVDTAQSHTERRRLSKSS</sequence>
<keyword evidence="4 6" id="KW-1133">Transmembrane helix</keyword>
<feature type="transmembrane region" description="Helical" evidence="6">
    <location>
        <begin position="64"/>
        <end position="85"/>
    </location>
</feature>
<dbReference type="OrthoDB" id="3257095at2759"/>
<feature type="transmembrane region" description="Helical" evidence="6">
    <location>
        <begin position="106"/>
        <end position="129"/>
    </location>
</feature>
<dbReference type="EMBL" id="JAANBB010000064">
    <property type="protein sequence ID" value="KAF7552220.1"/>
    <property type="molecule type" value="Genomic_DNA"/>
</dbReference>
<keyword evidence="2" id="KW-0813">Transport</keyword>
<feature type="transmembrane region" description="Helical" evidence="6">
    <location>
        <begin position="389"/>
        <end position="414"/>
    </location>
</feature>
<keyword evidence="8" id="KW-1185">Reference proteome</keyword>
<dbReference type="PANTHER" id="PTHR45649">
    <property type="entry name" value="AMINO-ACID PERMEASE BAT1"/>
    <property type="match status" value="1"/>
</dbReference>
<feature type="transmembrane region" description="Helical" evidence="6">
    <location>
        <begin position="435"/>
        <end position="456"/>
    </location>
</feature>
<feature type="transmembrane region" description="Helical" evidence="6">
    <location>
        <begin position="260"/>
        <end position="280"/>
    </location>
</feature>
<evidence type="ECO:0000313" key="7">
    <source>
        <dbReference type="EMBL" id="KAF7552220.1"/>
    </source>
</evidence>
<feature type="transmembrane region" description="Helical" evidence="6">
    <location>
        <begin position="363"/>
        <end position="383"/>
    </location>
</feature>
<dbReference type="GO" id="GO:0022857">
    <property type="term" value="F:transmembrane transporter activity"/>
    <property type="evidence" value="ECO:0007669"/>
    <property type="project" value="InterPro"/>
</dbReference>
<evidence type="ECO:0000256" key="2">
    <source>
        <dbReference type="ARBA" id="ARBA00022448"/>
    </source>
</evidence>
<dbReference type="Proteomes" id="UP000722485">
    <property type="component" value="Unassembled WGS sequence"/>
</dbReference>
<name>A0A9P5HEV5_9HYPO</name>
<reference evidence="7" key="1">
    <citation type="submission" date="2020-03" db="EMBL/GenBank/DDBJ databases">
        <title>Draft Genome Sequence of Cylindrodendrum hubeiense.</title>
        <authorList>
            <person name="Buettner E."/>
            <person name="Kellner H."/>
        </authorList>
    </citation>
    <scope>NUCLEOTIDE SEQUENCE</scope>
    <source>
        <strain evidence="7">IHI 201604</strain>
    </source>
</reference>
<dbReference type="Gene3D" id="1.20.1740.10">
    <property type="entry name" value="Amino acid/polyamine transporter I"/>
    <property type="match status" value="1"/>
</dbReference>
<dbReference type="GO" id="GO:0016020">
    <property type="term" value="C:membrane"/>
    <property type="evidence" value="ECO:0007669"/>
    <property type="project" value="UniProtKB-SubCell"/>
</dbReference>
<evidence type="ECO:0000256" key="3">
    <source>
        <dbReference type="ARBA" id="ARBA00022692"/>
    </source>
</evidence>
<protein>
    <recommendedName>
        <fullName evidence="9">Amino acid transporter</fullName>
    </recommendedName>
</protein>
<feature type="transmembrane region" description="Helical" evidence="6">
    <location>
        <begin position="149"/>
        <end position="166"/>
    </location>
</feature>